<dbReference type="AlphaFoldDB" id="A0AAV7MMQ2"/>
<dbReference type="EMBL" id="JANPWB010000014">
    <property type="protein sequence ID" value="KAJ1102298.1"/>
    <property type="molecule type" value="Genomic_DNA"/>
</dbReference>
<dbReference type="SUPFAM" id="SSF69349">
    <property type="entry name" value="Phage fibre proteins"/>
    <property type="match status" value="1"/>
</dbReference>
<organism evidence="2 3">
    <name type="scientific">Pleurodeles waltl</name>
    <name type="common">Iberian ribbed newt</name>
    <dbReference type="NCBI Taxonomy" id="8319"/>
    <lineage>
        <taxon>Eukaryota</taxon>
        <taxon>Metazoa</taxon>
        <taxon>Chordata</taxon>
        <taxon>Craniata</taxon>
        <taxon>Vertebrata</taxon>
        <taxon>Euteleostomi</taxon>
        <taxon>Amphibia</taxon>
        <taxon>Batrachia</taxon>
        <taxon>Caudata</taxon>
        <taxon>Salamandroidea</taxon>
        <taxon>Salamandridae</taxon>
        <taxon>Pleurodelinae</taxon>
        <taxon>Pleurodeles</taxon>
    </lineage>
</organism>
<keyword evidence="3" id="KW-1185">Reference proteome</keyword>
<evidence type="ECO:0000313" key="3">
    <source>
        <dbReference type="Proteomes" id="UP001066276"/>
    </source>
</evidence>
<protein>
    <submittedName>
        <fullName evidence="2">Uncharacterized protein</fullName>
    </submittedName>
</protein>
<evidence type="ECO:0000256" key="1">
    <source>
        <dbReference type="SAM" id="MobiDB-lite"/>
    </source>
</evidence>
<gene>
    <name evidence="2" type="ORF">NDU88_007350</name>
</gene>
<evidence type="ECO:0000313" key="2">
    <source>
        <dbReference type="EMBL" id="KAJ1102298.1"/>
    </source>
</evidence>
<comment type="caution">
    <text evidence="2">The sequence shown here is derived from an EMBL/GenBank/DDBJ whole genome shotgun (WGS) entry which is preliminary data.</text>
</comment>
<accession>A0AAV7MMQ2</accession>
<proteinExistence type="predicted"/>
<sequence>MLQENHRMMLQENHRMMLQENHRMMLQENHRMMLQENHRMMLQENHRMMLQENHRMMLQESHRMMLQENHRMMLQENHHMMLQENHHMMLQENHRMMLQESHRMIWLCGGGGVGWQDGRLAALNEYSRSRLIILPDPVALDLRGPGSLVLASEGAEECTGRVAGEKIRGARHRNQAAGGPARKAPDPKMAPRSHARSETWQKVAVRGTGEAQI</sequence>
<name>A0AAV7MMQ2_PLEWA</name>
<feature type="region of interest" description="Disordered" evidence="1">
    <location>
        <begin position="165"/>
        <end position="213"/>
    </location>
</feature>
<reference evidence="2" key="1">
    <citation type="journal article" date="2022" name="bioRxiv">
        <title>Sequencing and chromosome-scale assembly of the giantPleurodeles waltlgenome.</title>
        <authorList>
            <person name="Brown T."/>
            <person name="Elewa A."/>
            <person name="Iarovenko S."/>
            <person name="Subramanian E."/>
            <person name="Araus A.J."/>
            <person name="Petzold A."/>
            <person name="Susuki M."/>
            <person name="Suzuki K.-i.T."/>
            <person name="Hayashi T."/>
            <person name="Toyoda A."/>
            <person name="Oliveira C."/>
            <person name="Osipova E."/>
            <person name="Leigh N.D."/>
            <person name="Simon A."/>
            <person name="Yun M.H."/>
        </authorList>
    </citation>
    <scope>NUCLEOTIDE SEQUENCE</scope>
    <source>
        <strain evidence="2">20211129_DDA</strain>
        <tissue evidence="2">Liver</tissue>
    </source>
</reference>
<dbReference type="Proteomes" id="UP001066276">
    <property type="component" value="Chromosome 10"/>
</dbReference>